<feature type="transmembrane region" description="Helical" evidence="8">
    <location>
        <begin position="322"/>
        <end position="342"/>
    </location>
</feature>
<evidence type="ECO:0008006" key="14">
    <source>
        <dbReference type="Google" id="ProtNLM"/>
    </source>
</evidence>
<feature type="region of interest" description="Disordered" evidence="7">
    <location>
        <begin position="382"/>
        <end position="436"/>
    </location>
</feature>
<proteinExistence type="predicted"/>
<dbReference type="InterPro" id="IPR005018">
    <property type="entry name" value="DOMON_domain"/>
</dbReference>
<gene>
    <name evidence="12" type="ORF">B2J93_6475</name>
</gene>
<dbReference type="CDD" id="cd08760">
    <property type="entry name" value="Cyt_b561_FRRS1_like"/>
    <property type="match status" value="1"/>
</dbReference>
<keyword evidence="2" id="KW-0813">Transport</keyword>
<reference evidence="12 13" key="1">
    <citation type="submission" date="2017-04" db="EMBL/GenBank/DDBJ databases">
        <title>Draft genome sequence of Marssonina coronaria NL1: causal agent of apple blotch.</title>
        <authorList>
            <person name="Cheng Q."/>
        </authorList>
    </citation>
    <scope>NUCLEOTIDE SEQUENCE [LARGE SCALE GENOMIC DNA]</scope>
    <source>
        <strain evidence="12 13">NL1</strain>
    </source>
</reference>
<evidence type="ECO:0000256" key="9">
    <source>
        <dbReference type="SAM" id="SignalP"/>
    </source>
</evidence>
<evidence type="ECO:0000313" key="12">
    <source>
        <dbReference type="EMBL" id="OWP02642.1"/>
    </source>
</evidence>
<feature type="domain" description="Cytochrome b561" evidence="11">
    <location>
        <begin position="222"/>
        <end position="343"/>
    </location>
</feature>
<dbReference type="EMBL" id="MZNU01000219">
    <property type="protein sequence ID" value="OWP02642.1"/>
    <property type="molecule type" value="Genomic_DNA"/>
</dbReference>
<organism evidence="12 13">
    <name type="scientific">Diplocarpon coronariae</name>
    <dbReference type="NCBI Taxonomy" id="2795749"/>
    <lineage>
        <taxon>Eukaryota</taxon>
        <taxon>Fungi</taxon>
        <taxon>Dikarya</taxon>
        <taxon>Ascomycota</taxon>
        <taxon>Pezizomycotina</taxon>
        <taxon>Leotiomycetes</taxon>
        <taxon>Helotiales</taxon>
        <taxon>Drepanopezizaceae</taxon>
        <taxon>Diplocarpon</taxon>
    </lineage>
</organism>
<dbReference type="Proteomes" id="UP000242519">
    <property type="component" value="Unassembled WGS sequence"/>
</dbReference>
<evidence type="ECO:0000313" key="13">
    <source>
        <dbReference type="Proteomes" id="UP000242519"/>
    </source>
</evidence>
<dbReference type="GO" id="GO:0016020">
    <property type="term" value="C:membrane"/>
    <property type="evidence" value="ECO:0007669"/>
    <property type="project" value="UniProtKB-SubCell"/>
</dbReference>
<name>A0A218Z4D9_9HELO</name>
<feature type="transmembrane region" description="Helical" evidence="8">
    <location>
        <begin position="288"/>
        <end position="310"/>
    </location>
</feature>
<keyword evidence="4" id="KW-0249">Electron transport</keyword>
<dbReference type="Pfam" id="PF16010">
    <property type="entry name" value="CDH-cyt"/>
    <property type="match status" value="1"/>
</dbReference>
<comment type="caution">
    <text evidence="12">The sequence shown here is derived from an EMBL/GenBank/DDBJ whole genome shotgun (WGS) entry which is preliminary data.</text>
</comment>
<evidence type="ECO:0000256" key="3">
    <source>
        <dbReference type="ARBA" id="ARBA00022692"/>
    </source>
</evidence>
<evidence type="ECO:0000256" key="4">
    <source>
        <dbReference type="ARBA" id="ARBA00022982"/>
    </source>
</evidence>
<protein>
    <recommendedName>
        <fullName evidence="14">Cytochrome b561 domain-containing protein</fullName>
    </recommendedName>
</protein>
<dbReference type="InterPro" id="IPR006593">
    <property type="entry name" value="Cyt_b561/ferric_Rdtase_TM"/>
</dbReference>
<evidence type="ECO:0000256" key="6">
    <source>
        <dbReference type="ARBA" id="ARBA00023136"/>
    </source>
</evidence>
<feature type="compositionally biased region" description="Polar residues" evidence="7">
    <location>
        <begin position="399"/>
        <end position="412"/>
    </location>
</feature>
<dbReference type="SMART" id="SM00664">
    <property type="entry name" value="DoH"/>
    <property type="match status" value="1"/>
</dbReference>
<sequence length="436" mass="45856">MDVLVLFGTLALVSSTVAQNVTYCPSNGLCYAVNVPETTASSGNRELFFQIRGPSRMSWIGLGQGSSMSGSNIFMVYANAAGDNVTLSQRLGVGEREPTTSGNNSQLTLLSGSGIANGVMTANVRCSDCGSWSGGSMNLTSSASNWIWAYKRGAAISSDDMNVNLGMHSSDGSATFNLQQAAGGNSANPFSVSAATAPTSNSSESISSSSGTLSNSNAILMAHAILGPIAFVIFYPLGAVGIRLFSFRGLIFLHAGWMVFTYTLVLGSMGLGVWTAVKSQQLSASHSIIGLVVVGSVLLQPLTGLAHHLLYKGSGRPNAATYLHVWWGRAIITLGIINGGLGLQLAGNTRHGEIAYGVVAGAMWLLWMGVIALALLRSEGEPKGESGDGAMRHREQNDSRTGFKQPTHTQNRFGGRTEVPMSQQSNVVGEFDFTRR</sequence>
<feature type="transmembrane region" description="Helical" evidence="8">
    <location>
        <begin position="354"/>
        <end position="376"/>
    </location>
</feature>
<feature type="chain" id="PRO_5012645950" description="Cytochrome b561 domain-containing protein" evidence="9">
    <location>
        <begin position="19"/>
        <end position="436"/>
    </location>
</feature>
<evidence type="ECO:0000256" key="2">
    <source>
        <dbReference type="ARBA" id="ARBA00022448"/>
    </source>
</evidence>
<dbReference type="Gene3D" id="1.20.120.1770">
    <property type="match status" value="1"/>
</dbReference>
<accession>A0A218Z4D9</accession>
<dbReference type="PANTHER" id="PTHR47797:SF1">
    <property type="entry name" value="CYTOCHROME B561 DOMAIN-CONTAINING PROTEIN-RELATED"/>
    <property type="match status" value="1"/>
</dbReference>
<dbReference type="InterPro" id="IPR015920">
    <property type="entry name" value="Cellobiose_DH-like_cyt"/>
</dbReference>
<feature type="compositionally biased region" description="Basic and acidic residues" evidence="7">
    <location>
        <begin position="382"/>
        <end position="398"/>
    </location>
</feature>
<keyword evidence="3 8" id="KW-0812">Transmembrane</keyword>
<evidence type="ECO:0000256" key="5">
    <source>
        <dbReference type="ARBA" id="ARBA00022989"/>
    </source>
</evidence>
<evidence type="ECO:0000259" key="10">
    <source>
        <dbReference type="SMART" id="SM00664"/>
    </source>
</evidence>
<feature type="transmembrane region" description="Helical" evidence="8">
    <location>
        <begin position="250"/>
        <end position="276"/>
    </location>
</feature>
<keyword evidence="5 8" id="KW-1133">Transmembrane helix</keyword>
<dbReference type="PANTHER" id="PTHR47797">
    <property type="entry name" value="DEHYDROGENASE, PUTATIVE (AFU_ORTHOLOGUE AFUA_8G05805)-RELATED"/>
    <property type="match status" value="1"/>
</dbReference>
<keyword evidence="6 8" id="KW-0472">Membrane</keyword>
<feature type="transmembrane region" description="Helical" evidence="8">
    <location>
        <begin position="218"/>
        <end position="238"/>
    </location>
</feature>
<dbReference type="Gene3D" id="2.60.40.1210">
    <property type="entry name" value="Cellobiose dehydrogenase, cytochrome domain"/>
    <property type="match status" value="1"/>
</dbReference>
<dbReference type="AlphaFoldDB" id="A0A218Z4D9"/>
<dbReference type="CDD" id="cd09630">
    <property type="entry name" value="CDH_like_cytochrome"/>
    <property type="match status" value="1"/>
</dbReference>
<feature type="signal peptide" evidence="9">
    <location>
        <begin position="1"/>
        <end position="18"/>
    </location>
</feature>
<dbReference type="STRING" id="503106.A0A218Z4D9"/>
<dbReference type="OrthoDB" id="19261at2759"/>
<evidence type="ECO:0000256" key="1">
    <source>
        <dbReference type="ARBA" id="ARBA00004370"/>
    </source>
</evidence>
<dbReference type="SMART" id="SM00665">
    <property type="entry name" value="B561"/>
    <property type="match status" value="1"/>
</dbReference>
<dbReference type="SUPFAM" id="SSF49344">
    <property type="entry name" value="CBD9-like"/>
    <property type="match status" value="1"/>
</dbReference>
<feature type="domain" description="DOMON" evidence="10">
    <location>
        <begin position="59"/>
        <end position="151"/>
    </location>
</feature>
<evidence type="ECO:0000256" key="8">
    <source>
        <dbReference type="SAM" id="Phobius"/>
    </source>
</evidence>
<keyword evidence="9" id="KW-0732">Signal</keyword>
<comment type="subcellular location">
    <subcellularLocation>
        <location evidence="1">Membrane</location>
    </subcellularLocation>
</comment>
<evidence type="ECO:0000259" key="11">
    <source>
        <dbReference type="SMART" id="SM00665"/>
    </source>
</evidence>
<evidence type="ECO:0000256" key="7">
    <source>
        <dbReference type="SAM" id="MobiDB-lite"/>
    </source>
</evidence>
<dbReference type="InParanoid" id="A0A218Z4D9"/>
<keyword evidence="13" id="KW-1185">Reference proteome</keyword>